<keyword evidence="4 12" id="KW-0479">Metal-binding</keyword>
<keyword evidence="6 12" id="KW-0067">ATP-binding</keyword>
<dbReference type="SFLD" id="SFLDG00002">
    <property type="entry name" value="C1.7:_P-type_atpase_like"/>
    <property type="match status" value="1"/>
</dbReference>
<keyword evidence="5 12" id="KW-0547">Nucleotide-binding</keyword>
<dbReference type="Gene3D" id="3.40.50.1000">
    <property type="entry name" value="HAD superfamily/HAD-like"/>
    <property type="match status" value="1"/>
</dbReference>
<dbReference type="CDD" id="cd00371">
    <property type="entry name" value="HMA"/>
    <property type="match status" value="1"/>
</dbReference>
<dbReference type="NCBIfam" id="TIGR01494">
    <property type="entry name" value="ATPase_P-type"/>
    <property type="match status" value="1"/>
</dbReference>
<dbReference type="GO" id="GO:0043682">
    <property type="term" value="F:P-type divalent copper transporter activity"/>
    <property type="evidence" value="ECO:0007669"/>
    <property type="project" value="TreeGrafter"/>
</dbReference>
<dbReference type="RefSeq" id="WP_110233013.1">
    <property type="nucleotide sequence ID" value="NZ_CP023994.1"/>
</dbReference>
<dbReference type="Gene3D" id="3.30.70.100">
    <property type="match status" value="1"/>
</dbReference>
<dbReference type="SFLD" id="SFLDF00027">
    <property type="entry name" value="p-type_atpase"/>
    <property type="match status" value="1"/>
</dbReference>
<dbReference type="SUPFAM" id="SSF81653">
    <property type="entry name" value="Calcium ATPase, transduction domain A"/>
    <property type="match status" value="1"/>
</dbReference>
<feature type="transmembrane region" description="Helical" evidence="12">
    <location>
        <begin position="120"/>
        <end position="138"/>
    </location>
</feature>
<dbReference type="InterPro" id="IPR044492">
    <property type="entry name" value="P_typ_ATPase_HD_dom"/>
</dbReference>
<dbReference type="PROSITE" id="PS01229">
    <property type="entry name" value="COF_2"/>
    <property type="match status" value="1"/>
</dbReference>
<dbReference type="AlphaFoldDB" id="A0A2Z3S475"/>
<dbReference type="PRINTS" id="PR00943">
    <property type="entry name" value="CUATPASE"/>
</dbReference>
<evidence type="ECO:0000313" key="14">
    <source>
        <dbReference type="EMBL" id="AWR21142.1"/>
    </source>
</evidence>
<evidence type="ECO:0000256" key="2">
    <source>
        <dbReference type="ARBA" id="ARBA00006024"/>
    </source>
</evidence>
<keyword evidence="15" id="KW-1185">Reference proteome</keyword>
<evidence type="ECO:0000256" key="10">
    <source>
        <dbReference type="ARBA" id="ARBA00049360"/>
    </source>
</evidence>
<proteinExistence type="inferred from homology"/>
<dbReference type="FunFam" id="3.30.70.100:FF:000005">
    <property type="entry name" value="Copper-exporting P-type ATPase A"/>
    <property type="match status" value="1"/>
</dbReference>
<dbReference type="InterPro" id="IPR008250">
    <property type="entry name" value="ATPase_P-typ_transduc_dom_A_sf"/>
</dbReference>
<comment type="similarity">
    <text evidence="2 12">Belongs to the cation transport ATPase (P-type) (TC 3.A.3) family. Type IB subfamily.</text>
</comment>
<evidence type="ECO:0000256" key="1">
    <source>
        <dbReference type="ARBA" id="ARBA00004651"/>
    </source>
</evidence>
<dbReference type="GO" id="GO:0005507">
    <property type="term" value="F:copper ion binding"/>
    <property type="evidence" value="ECO:0007669"/>
    <property type="project" value="TreeGrafter"/>
</dbReference>
<feature type="transmembrane region" description="Helical" evidence="12">
    <location>
        <begin position="199"/>
        <end position="219"/>
    </location>
</feature>
<feature type="transmembrane region" description="Helical" evidence="12">
    <location>
        <begin position="718"/>
        <end position="736"/>
    </location>
</feature>
<feature type="domain" description="HMA" evidence="13">
    <location>
        <begin position="7"/>
        <end position="71"/>
    </location>
</feature>
<dbReference type="Pfam" id="PF00122">
    <property type="entry name" value="E1-E2_ATPase"/>
    <property type="match status" value="1"/>
</dbReference>
<dbReference type="SUPFAM" id="SSF56784">
    <property type="entry name" value="HAD-like"/>
    <property type="match status" value="1"/>
</dbReference>
<dbReference type="GO" id="GO:0005886">
    <property type="term" value="C:plasma membrane"/>
    <property type="evidence" value="ECO:0007669"/>
    <property type="project" value="UniProtKB-SubCell"/>
</dbReference>
<dbReference type="InterPro" id="IPR036412">
    <property type="entry name" value="HAD-like_sf"/>
</dbReference>
<dbReference type="Proteomes" id="UP000246894">
    <property type="component" value="Chromosome"/>
</dbReference>
<feature type="transmembrane region" description="Helical" evidence="12">
    <location>
        <begin position="695"/>
        <end position="712"/>
    </location>
</feature>
<evidence type="ECO:0000256" key="6">
    <source>
        <dbReference type="ARBA" id="ARBA00022840"/>
    </source>
</evidence>
<dbReference type="PROSITE" id="PS00154">
    <property type="entry name" value="ATPASE_E1_E2"/>
    <property type="match status" value="1"/>
</dbReference>
<dbReference type="InterPro" id="IPR023298">
    <property type="entry name" value="ATPase_P-typ_TM_dom_sf"/>
</dbReference>
<dbReference type="InterPro" id="IPR023299">
    <property type="entry name" value="ATPase_P-typ_cyto_dom_N"/>
</dbReference>
<feature type="transmembrane region" description="Helical" evidence="12">
    <location>
        <begin position="158"/>
        <end position="179"/>
    </location>
</feature>
<evidence type="ECO:0000256" key="3">
    <source>
        <dbReference type="ARBA" id="ARBA00022692"/>
    </source>
</evidence>
<dbReference type="EMBL" id="CP023994">
    <property type="protein sequence ID" value="AWR21142.1"/>
    <property type="molecule type" value="Genomic_DNA"/>
</dbReference>
<dbReference type="Gene3D" id="2.70.150.10">
    <property type="entry name" value="Calcium-transporting ATPase, cytoplasmic transduction domain A"/>
    <property type="match status" value="1"/>
</dbReference>
<keyword evidence="12" id="KW-1003">Cell membrane</keyword>
<evidence type="ECO:0000256" key="12">
    <source>
        <dbReference type="RuleBase" id="RU362081"/>
    </source>
</evidence>
<name>A0A2Z3S475_9MICO</name>
<evidence type="ECO:0000256" key="4">
    <source>
        <dbReference type="ARBA" id="ARBA00022723"/>
    </source>
</evidence>
<dbReference type="NCBIfam" id="TIGR01511">
    <property type="entry name" value="ATPase-IB1_Cu"/>
    <property type="match status" value="1"/>
</dbReference>
<dbReference type="InterPro" id="IPR059000">
    <property type="entry name" value="ATPase_P-type_domA"/>
</dbReference>
<dbReference type="InterPro" id="IPR027256">
    <property type="entry name" value="P-typ_ATPase_IB"/>
</dbReference>
<dbReference type="PANTHER" id="PTHR43520:SF8">
    <property type="entry name" value="P-TYPE CU(+) TRANSPORTER"/>
    <property type="match status" value="1"/>
</dbReference>
<dbReference type="GO" id="GO:0016887">
    <property type="term" value="F:ATP hydrolysis activity"/>
    <property type="evidence" value="ECO:0007669"/>
    <property type="project" value="InterPro"/>
</dbReference>
<keyword evidence="8 12" id="KW-1133">Transmembrane helix</keyword>
<feature type="transmembrane region" description="Helical" evidence="12">
    <location>
        <begin position="97"/>
        <end position="114"/>
    </location>
</feature>
<dbReference type="PROSITE" id="PS01047">
    <property type="entry name" value="HMA_1"/>
    <property type="match status" value="1"/>
</dbReference>
<comment type="subcellular location">
    <subcellularLocation>
        <location evidence="1">Cell membrane</location>
        <topology evidence="1">Multi-pass membrane protein</topology>
    </subcellularLocation>
</comment>
<evidence type="ECO:0000259" key="13">
    <source>
        <dbReference type="PROSITE" id="PS50846"/>
    </source>
</evidence>
<dbReference type="SUPFAM" id="SSF55008">
    <property type="entry name" value="HMA, heavy metal-associated domain"/>
    <property type="match status" value="1"/>
</dbReference>
<dbReference type="OrthoDB" id="7059309at2"/>
<evidence type="ECO:0000256" key="5">
    <source>
        <dbReference type="ARBA" id="ARBA00022741"/>
    </source>
</evidence>
<evidence type="ECO:0000256" key="11">
    <source>
        <dbReference type="ARBA" id="ARBA00074171"/>
    </source>
</evidence>
<dbReference type="PRINTS" id="PR00119">
    <property type="entry name" value="CATATPASE"/>
</dbReference>
<feature type="transmembrane region" description="Helical" evidence="12">
    <location>
        <begin position="381"/>
        <end position="406"/>
    </location>
</feature>
<dbReference type="PROSITE" id="PS50846">
    <property type="entry name" value="HMA_2"/>
    <property type="match status" value="1"/>
</dbReference>
<accession>A0A2Z3S475</accession>
<evidence type="ECO:0000313" key="15">
    <source>
        <dbReference type="Proteomes" id="UP000246894"/>
    </source>
</evidence>
<evidence type="ECO:0000256" key="7">
    <source>
        <dbReference type="ARBA" id="ARBA00022967"/>
    </source>
</evidence>
<comment type="catalytic activity">
    <reaction evidence="10">
        <text>ATP + H2O = ADP + phosphate + H(+)</text>
        <dbReference type="Rhea" id="RHEA:13065"/>
        <dbReference type="ChEBI" id="CHEBI:15377"/>
        <dbReference type="ChEBI" id="CHEBI:15378"/>
        <dbReference type="ChEBI" id="CHEBI:30616"/>
        <dbReference type="ChEBI" id="CHEBI:43474"/>
        <dbReference type="ChEBI" id="CHEBI:456216"/>
    </reaction>
</comment>
<evidence type="ECO:0000256" key="9">
    <source>
        <dbReference type="ARBA" id="ARBA00023136"/>
    </source>
</evidence>
<dbReference type="SUPFAM" id="SSF81665">
    <property type="entry name" value="Calcium ATPase, transmembrane domain M"/>
    <property type="match status" value="1"/>
</dbReference>
<feature type="transmembrane region" description="Helical" evidence="12">
    <location>
        <begin position="353"/>
        <end position="375"/>
    </location>
</feature>
<keyword evidence="14" id="KW-0378">Hydrolase</keyword>
<keyword evidence="9 12" id="KW-0472">Membrane</keyword>
<protein>
    <recommendedName>
        <fullName evidence="11">Cation-transporting P-type ATPase B</fullName>
    </recommendedName>
</protein>
<keyword evidence="3 12" id="KW-0812">Transmembrane</keyword>
<dbReference type="InterPro" id="IPR017969">
    <property type="entry name" value="Heavy-metal-associated_CS"/>
</dbReference>
<dbReference type="InterPro" id="IPR023214">
    <property type="entry name" value="HAD_sf"/>
</dbReference>
<dbReference type="SFLD" id="SFLDS00003">
    <property type="entry name" value="Haloacid_Dehalogenase"/>
    <property type="match status" value="1"/>
</dbReference>
<dbReference type="Pfam" id="PF00702">
    <property type="entry name" value="Hydrolase"/>
    <property type="match status" value="1"/>
</dbReference>
<dbReference type="PANTHER" id="PTHR43520">
    <property type="entry name" value="ATP7, ISOFORM B"/>
    <property type="match status" value="1"/>
</dbReference>
<dbReference type="GO" id="GO:0005524">
    <property type="term" value="F:ATP binding"/>
    <property type="evidence" value="ECO:0007669"/>
    <property type="project" value="UniProtKB-UniRule"/>
</dbReference>
<dbReference type="InterPro" id="IPR036163">
    <property type="entry name" value="HMA_dom_sf"/>
</dbReference>
<dbReference type="KEGG" id="aum:AURMO_00529"/>
<dbReference type="Pfam" id="PF00403">
    <property type="entry name" value="HMA"/>
    <property type="match status" value="1"/>
</dbReference>
<dbReference type="InterPro" id="IPR006121">
    <property type="entry name" value="HMA_dom"/>
</dbReference>
<dbReference type="Gene3D" id="3.40.1110.10">
    <property type="entry name" value="Calcium-transporting ATPase, cytoplasmic domain N"/>
    <property type="match status" value="1"/>
</dbReference>
<keyword evidence="7" id="KW-1278">Translocase</keyword>
<evidence type="ECO:0000256" key="8">
    <source>
        <dbReference type="ARBA" id="ARBA00022989"/>
    </source>
</evidence>
<reference evidence="14 15" key="1">
    <citation type="submission" date="2017-10" db="EMBL/GenBank/DDBJ databases">
        <title>Genome of an Actinobacterium that displays light-enhanced growth.</title>
        <authorList>
            <person name="Maresca J.A."/>
            <person name="Hempel P."/>
            <person name="Shevchenko O."/>
            <person name="Miller K.J."/>
            <person name="Hahn M.W."/>
        </authorList>
    </citation>
    <scope>NUCLEOTIDE SEQUENCE [LARGE SCALE GENOMIC DNA]</scope>
    <source>
        <strain evidence="14 15">MWH-Mo1</strain>
    </source>
</reference>
<organism evidence="14 15">
    <name type="scientific">Aurantimicrobium photophilum</name>
    <dbReference type="NCBI Taxonomy" id="1987356"/>
    <lineage>
        <taxon>Bacteria</taxon>
        <taxon>Bacillati</taxon>
        <taxon>Actinomycetota</taxon>
        <taxon>Actinomycetes</taxon>
        <taxon>Micrococcales</taxon>
        <taxon>Microbacteriaceae</taxon>
        <taxon>Aurantimicrobium</taxon>
    </lineage>
</organism>
<dbReference type="GO" id="GO:0055070">
    <property type="term" value="P:copper ion homeostasis"/>
    <property type="evidence" value="ECO:0007669"/>
    <property type="project" value="TreeGrafter"/>
</dbReference>
<dbReference type="InterPro" id="IPR018303">
    <property type="entry name" value="ATPase_P-typ_P_site"/>
</dbReference>
<dbReference type="CDD" id="cd02094">
    <property type="entry name" value="P-type_ATPase_Cu-like"/>
    <property type="match status" value="1"/>
</dbReference>
<sequence>MVNQTTSTIVLGVEGMTCSSCVARVEKSLNELPGVTAAVNLAMHSAKVEYPSTVSEEQLVQQVEKIGYTATLPHHEVVEDEVLLDGRAGKVTLLERLVIAIVLSVPVIVLGMVPAWQFTYWQWISLLLTTPVVFWCGLPFHRATFLNLRHGTLTMDTLITMGTFAAYGWSVYALFFGAAGDPHMHHTMEFFAWQADPTLNIYFEAAAGVTTFLLLGRYLEEKSQRSAGAALRALGELKATEATRIVDGVEERIPASELRVGELFVVRPGEIIATDGVVVEGQAAVNESALTGESLPVEVVAESRVTGSTIVLDGRLVVRATQVGQNTRIAQLAALVEDAQLHKAAVQKLADRISAVFVPIVIGIAVVTIMGWAIAGAPLAVGFTAAIAVLVIACPCALGLATPVALMVGTGRAAQMGIIISGPDAIESSSHIRTVVLDKTGTVTTGHMSVSEVFITGAEEDAALLRIAALEAGSEHPIARAILSYVTDHAGASLPVVTDFRSVAGQGVQGVIEGVRIAVGTTAWMDSHGFSLSEENETQLVAARAGGATAILAGWDSQVRAIIAVADTIKEDSAEAIIRLVELGLEPILLTGDHEEAAHAIAQKVGISRVIAGASPESKVEVVKALQADGKQVAMVGDGVNDAAALAQANLGIAMGTGTDVAIAASDLTLVRGTLSAAVDALELSRKTLRIIHGNLFWAFAYNVAAIPLAALGFLNPMLAGAAMAFSSLFVVLNSLRLRRFAR</sequence>
<dbReference type="InterPro" id="IPR001757">
    <property type="entry name" value="P_typ_ATPase"/>
</dbReference>
<dbReference type="FunFam" id="2.70.150.10:FF:000002">
    <property type="entry name" value="Copper-transporting ATPase 1, putative"/>
    <property type="match status" value="1"/>
</dbReference>
<dbReference type="NCBIfam" id="TIGR01525">
    <property type="entry name" value="ATPase-IB_hvy"/>
    <property type="match status" value="1"/>
</dbReference>
<gene>
    <name evidence="14" type="ORF">AURMO_00529</name>
</gene>